<dbReference type="OrthoDB" id="282704at2"/>
<feature type="transmembrane region" description="Helical" evidence="8">
    <location>
        <begin position="38"/>
        <end position="61"/>
    </location>
</feature>
<feature type="transmembrane region" description="Helical" evidence="8">
    <location>
        <begin position="429"/>
        <end position="454"/>
    </location>
</feature>
<protein>
    <recommendedName>
        <fullName evidence="11">ABC transmembrane type-1 domain-containing protein</fullName>
    </recommendedName>
</protein>
<keyword evidence="7 8" id="KW-0472">Membrane</keyword>
<reference evidence="9 10" key="1">
    <citation type="submission" date="2019-02" db="EMBL/GenBank/DDBJ databases">
        <title>Deep-cultivation of Planctomycetes and their phenomic and genomic characterization uncovers novel biology.</title>
        <authorList>
            <person name="Wiegand S."/>
            <person name="Jogler M."/>
            <person name="Boedeker C."/>
            <person name="Pinto D."/>
            <person name="Vollmers J."/>
            <person name="Rivas-Marin E."/>
            <person name="Kohn T."/>
            <person name="Peeters S.H."/>
            <person name="Heuer A."/>
            <person name="Rast P."/>
            <person name="Oberbeckmann S."/>
            <person name="Bunk B."/>
            <person name="Jeske O."/>
            <person name="Meyerdierks A."/>
            <person name="Storesund J.E."/>
            <person name="Kallscheuer N."/>
            <person name="Luecker S."/>
            <person name="Lage O.M."/>
            <person name="Pohl T."/>
            <person name="Merkel B.J."/>
            <person name="Hornburger P."/>
            <person name="Mueller R.-W."/>
            <person name="Bruemmer F."/>
            <person name="Labrenz M."/>
            <person name="Spormann A.M."/>
            <person name="Op Den Camp H."/>
            <person name="Overmann J."/>
            <person name="Amann R."/>
            <person name="Jetten M.S.M."/>
            <person name="Mascher T."/>
            <person name="Medema M.H."/>
            <person name="Devos D.P."/>
            <person name="Kaster A.-K."/>
            <person name="Ovreas L."/>
            <person name="Rohde M."/>
            <person name="Galperin M.Y."/>
            <person name="Jogler C."/>
        </authorList>
    </citation>
    <scope>NUCLEOTIDE SEQUENCE [LARGE SCALE GENOMIC DNA]</scope>
    <source>
        <strain evidence="9 10">Poly59</strain>
    </source>
</reference>
<evidence type="ECO:0000256" key="8">
    <source>
        <dbReference type="SAM" id="Phobius"/>
    </source>
</evidence>
<keyword evidence="4" id="KW-0997">Cell inner membrane</keyword>
<feature type="transmembrane region" description="Helical" evidence="8">
    <location>
        <begin position="85"/>
        <end position="112"/>
    </location>
</feature>
<feature type="transmembrane region" description="Helical" evidence="8">
    <location>
        <begin position="191"/>
        <end position="211"/>
    </location>
</feature>
<feature type="transmembrane region" description="Helical" evidence="8">
    <location>
        <begin position="6"/>
        <end position="26"/>
    </location>
</feature>
<evidence type="ECO:0000256" key="2">
    <source>
        <dbReference type="ARBA" id="ARBA00022448"/>
    </source>
</evidence>
<evidence type="ECO:0000256" key="3">
    <source>
        <dbReference type="ARBA" id="ARBA00022475"/>
    </source>
</evidence>
<feature type="transmembrane region" description="Helical" evidence="8">
    <location>
        <begin position="474"/>
        <end position="492"/>
    </location>
</feature>
<dbReference type="AlphaFoldDB" id="A0A5C6EQJ2"/>
<evidence type="ECO:0000256" key="6">
    <source>
        <dbReference type="ARBA" id="ARBA00022989"/>
    </source>
</evidence>
<dbReference type="PANTHER" id="PTHR43357">
    <property type="entry name" value="INNER MEMBRANE ABC TRANSPORTER PERMEASE PROTEIN YDCV"/>
    <property type="match status" value="1"/>
</dbReference>
<feature type="transmembrane region" description="Helical" evidence="8">
    <location>
        <begin position="333"/>
        <end position="357"/>
    </location>
</feature>
<dbReference type="InterPro" id="IPR035906">
    <property type="entry name" value="MetI-like_sf"/>
</dbReference>
<evidence type="ECO:0000256" key="7">
    <source>
        <dbReference type="ARBA" id="ARBA00023136"/>
    </source>
</evidence>
<organism evidence="9 10">
    <name type="scientific">Rubripirellula reticaptiva</name>
    <dbReference type="NCBI Taxonomy" id="2528013"/>
    <lineage>
        <taxon>Bacteria</taxon>
        <taxon>Pseudomonadati</taxon>
        <taxon>Planctomycetota</taxon>
        <taxon>Planctomycetia</taxon>
        <taxon>Pirellulales</taxon>
        <taxon>Pirellulaceae</taxon>
        <taxon>Rubripirellula</taxon>
    </lineage>
</organism>
<feature type="transmembrane region" description="Helical" evidence="8">
    <location>
        <begin position="147"/>
        <end position="171"/>
    </location>
</feature>
<evidence type="ECO:0000256" key="1">
    <source>
        <dbReference type="ARBA" id="ARBA00004429"/>
    </source>
</evidence>
<gene>
    <name evidence="9" type="ORF">Poly59_27790</name>
</gene>
<comment type="subcellular location">
    <subcellularLocation>
        <location evidence="1">Cell inner membrane</location>
        <topology evidence="1">Multi-pass membrane protein</topology>
    </subcellularLocation>
</comment>
<keyword evidence="2" id="KW-0813">Transport</keyword>
<dbReference type="GO" id="GO:0005886">
    <property type="term" value="C:plasma membrane"/>
    <property type="evidence" value="ECO:0007669"/>
    <property type="project" value="UniProtKB-SubCell"/>
</dbReference>
<evidence type="ECO:0000313" key="10">
    <source>
        <dbReference type="Proteomes" id="UP000317977"/>
    </source>
</evidence>
<dbReference type="SUPFAM" id="SSF161098">
    <property type="entry name" value="MetI-like"/>
    <property type="match status" value="2"/>
</dbReference>
<evidence type="ECO:0000313" key="9">
    <source>
        <dbReference type="EMBL" id="TWU51188.1"/>
    </source>
</evidence>
<dbReference type="Gene3D" id="1.10.3720.10">
    <property type="entry name" value="MetI-like"/>
    <property type="match status" value="2"/>
</dbReference>
<evidence type="ECO:0008006" key="11">
    <source>
        <dbReference type="Google" id="ProtNLM"/>
    </source>
</evidence>
<keyword evidence="6 8" id="KW-1133">Transmembrane helix</keyword>
<evidence type="ECO:0000256" key="5">
    <source>
        <dbReference type="ARBA" id="ARBA00022692"/>
    </source>
</evidence>
<evidence type="ECO:0000256" key="4">
    <source>
        <dbReference type="ARBA" id="ARBA00022519"/>
    </source>
</evidence>
<dbReference type="EMBL" id="SJPX01000003">
    <property type="protein sequence ID" value="TWU51188.1"/>
    <property type="molecule type" value="Genomic_DNA"/>
</dbReference>
<dbReference type="Proteomes" id="UP000317977">
    <property type="component" value="Unassembled WGS sequence"/>
</dbReference>
<feature type="transmembrane region" description="Helical" evidence="8">
    <location>
        <begin position="301"/>
        <end position="321"/>
    </location>
</feature>
<proteinExistence type="predicted"/>
<sequence>MLTLQLMVASVTIAAIIGIVGAWAGSSLQAGGIWSRRLAALFFAAMLTAAVIPMILHAAAWEATAGKFGWWMLTQTGSRTDETGVYGFFAGLFASAWIHGIVGAALVVIATWSGLNRVSPSLVAQSRLDYGPLGAFAKVHFPIAAPWWIAALVATAVIAATEMTVVDLYGYRTIADQFYLFFAMDPTIGSVMITCIVPLTIAAIFMVYALVSRRRLDVGRFRTIEETIDVEPLPAAGIAIAALAAICVMATVVAVPLTGLIIKSGQAVSVVGDNVVLRWSLSLMLTRLIDAPVVFASEYQWTAILGALTATVSVFVAWPVAAWTRTRSGALMFADAISIAMVCVPGPIVGLVVVYGFQLDFPIMRTLYQQTLLPTVVALMMRSVPVAYWVLRSGYRGVDQTIFDAASMEMGWLKRGWSIDRPLLVRPMIAAWIGTAVVSSGDVPAMLPVIPAGVSTVGVRLFGLLHSGARYQESSLAIIYVLAVVLIALACFRRNHR</sequence>
<feature type="transmembrane region" description="Helical" evidence="8">
    <location>
        <begin position="232"/>
        <end position="255"/>
    </location>
</feature>
<accession>A0A5C6EQJ2</accession>
<name>A0A5C6EQJ2_9BACT</name>
<dbReference type="PANTHER" id="PTHR43357:SF3">
    <property type="entry name" value="FE(3+)-TRANSPORT SYSTEM PERMEASE PROTEIN FBPB 2"/>
    <property type="match status" value="1"/>
</dbReference>
<keyword evidence="5 8" id="KW-0812">Transmembrane</keyword>
<keyword evidence="10" id="KW-1185">Reference proteome</keyword>
<keyword evidence="3" id="KW-1003">Cell membrane</keyword>
<comment type="caution">
    <text evidence="9">The sequence shown here is derived from an EMBL/GenBank/DDBJ whole genome shotgun (WGS) entry which is preliminary data.</text>
</comment>
<feature type="transmembrane region" description="Helical" evidence="8">
    <location>
        <begin position="372"/>
        <end position="391"/>
    </location>
</feature>